<name>A0A915K2F9_ROMCU</name>
<dbReference type="AlphaFoldDB" id="A0A915K2F9"/>
<keyword evidence="1" id="KW-1185">Reference proteome</keyword>
<dbReference type="Proteomes" id="UP000887565">
    <property type="component" value="Unplaced"/>
</dbReference>
<reference evidence="2" key="1">
    <citation type="submission" date="2022-11" db="UniProtKB">
        <authorList>
            <consortium name="WormBaseParasite"/>
        </authorList>
    </citation>
    <scope>IDENTIFICATION</scope>
</reference>
<sequence length="82" mass="9560">MLVINELMLTEELTVEFAAIRPPDVDGFVVAENDFINYYLHHSLDFTMLILEKNLFFTNAESIKLWPNLCWRYDVAHPVSKG</sequence>
<accession>A0A915K2F9</accession>
<organism evidence="1 2">
    <name type="scientific">Romanomermis culicivorax</name>
    <name type="common">Nematode worm</name>
    <dbReference type="NCBI Taxonomy" id="13658"/>
    <lineage>
        <taxon>Eukaryota</taxon>
        <taxon>Metazoa</taxon>
        <taxon>Ecdysozoa</taxon>
        <taxon>Nematoda</taxon>
        <taxon>Enoplea</taxon>
        <taxon>Dorylaimia</taxon>
        <taxon>Mermithida</taxon>
        <taxon>Mermithoidea</taxon>
        <taxon>Mermithidae</taxon>
        <taxon>Romanomermis</taxon>
    </lineage>
</organism>
<evidence type="ECO:0000313" key="2">
    <source>
        <dbReference type="WBParaSite" id="nRc.2.0.1.t32390-RA"/>
    </source>
</evidence>
<dbReference type="WBParaSite" id="nRc.2.0.1.t32390-RA">
    <property type="protein sequence ID" value="nRc.2.0.1.t32390-RA"/>
    <property type="gene ID" value="nRc.2.0.1.g32390"/>
</dbReference>
<proteinExistence type="predicted"/>
<evidence type="ECO:0000313" key="1">
    <source>
        <dbReference type="Proteomes" id="UP000887565"/>
    </source>
</evidence>
<protein>
    <submittedName>
        <fullName evidence="2">Uncharacterized protein</fullName>
    </submittedName>
</protein>